<dbReference type="Pfam" id="PF13545">
    <property type="entry name" value="HTH_Crp_2"/>
    <property type="match status" value="1"/>
</dbReference>
<dbReference type="EMBL" id="JBCEWA010000015">
    <property type="protein sequence ID" value="MEL5989558.1"/>
    <property type="molecule type" value="Genomic_DNA"/>
</dbReference>
<dbReference type="InterPro" id="IPR014710">
    <property type="entry name" value="RmlC-like_jellyroll"/>
</dbReference>
<dbReference type="PROSITE" id="PS51063">
    <property type="entry name" value="HTH_CRP_2"/>
    <property type="match status" value="1"/>
</dbReference>
<keyword evidence="8" id="KW-1185">Reference proteome</keyword>
<keyword evidence="3" id="KW-0010">Activator</keyword>
<dbReference type="Pfam" id="PF00027">
    <property type="entry name" value="cNMP_binding"/>
    <property type="match status" value="1"/>
</dbReference>
<dbReference type="SUPFAM" id="SSF46785">
    <property type="entry name" value="Winged helix' DNA-binding domain"/>
    <property type="match status" value="1"/>
</dbReference>
<dbReference type="InterPro" id="IPR012318">
    <property type="entry name" value="HTH_CRP"/>
</dbReference>
<dbReference type="SUPFAM" id="SSF51206">
    <property type="entry name" value="cAMP-binding domain-like"/>
    <property type="match status" value="1"/>
</dbReference>
<comment type="caution">
    <text evidence="7">The sequence shown here is derived from an EMBL/GenBank/DDBJ whole genome shotgun (WGS) entry which is preliminary data.</text>
</comment>
<keyword evidence="1" id="KW-0805">Transcription regulation</keyword>
<keyword evidence="4" id="KW-0804">Transcription</keyword>
<dbReference type="InterPro" id="IPR018490">
    <property type="entry name" value="cNMP-bd_dom_sf"/>
</dbReference>
<protein>
    <submittedName>
        <fullName evidence="7">Crp/Fnr family transcriptional regulator</fullName>
    </submittedName>
</protein>
<dbReference type="Gene3D" id="2.60.120.10">
    <property type="entry name" value="Jelly Rolls"/>
    <property type="match status" value="1"/>
</dbReference>
<dbReference type="RefSeq" id="WP_068456661.1">
    <property type="nucleotide sequence ID" value="NZ_BJOB01000099.1"/>
</dbReference>
<feature type="domain" description="HTH crp-type" evidence="6">
    <location>
        <begin position="149"/>
        <end position="220"/>
    </location>
</feature>
<evidence type="ECO:0000259" key="6">
    <source>
        <dbReference type="PROSITE" id="PS51063"/>
    </source>
</evidence>
<evidence type="ECO:0000256" key="2">
    <source>
        <dbReference type="ARBA" id="ARBA00023125"/>
    </source>
</evidence>
<name>A0ABU9LQS8_9BACL</name>
<organism evidence="7 8">
    <name type="scientific">Kurthia gibsonii</name>
    <dbReference type="NCBI Taxonomy" id="33946"/>
    <lineage>
        <taxon>Bacteria</taxon>
        <taxon>Bacillati</taxon>
        <taxon>Bacillota</taxon>
        <taxon>Bacilli</taxon>
        <taxon>Bacillales</taxon>
        <taxon>Caryophanaceae</taxon>
        <taxon>Kurthia</taxon>
    </lineage>
</organism>
<keyword evidence="2" id="KW-0238">DNA-binding</keyword>
<evidence type="ECO:0000259" key="5">
    <source>
        <dbReference type="PROSITE" id="PS50042"/>
    </source>
</evidence>
<dbReference type="InterPro" id="IPR050397">
    <property type="entry name" value="Env_Response_Regulators"/>
</dbReference>
<evidence type="ECO:0000313" key="8">
    <source>
        <dbReference type="Proteomes" id="UP001398420"/>
    </source>
</evidence>
<dbReference type="Proteomes" id="UP001398420">
    <property type="component" value="Unassembled WGS sequence"/>
</dbReference>
<dbReference type="InterPro" id="IPR036390">
    <property type="entry name" value="WH_DNA-bd_sf"/>
</dbReference>
<dbReference type="CDD" id="cd00038">
    <property type="entry name" value="CAP_ED"/>
    <property type="match status" value="1"/>
</dbReference>
<reference evidence="7 8" key="1">
    <citation type="submission" date="2024-04" db="EMBL/GenBank/DDBJ databases">
        <authorList>
            <person name="Wu Y.S."/>
            <person name="Zhang L."/>
        </authorList>
    </citation>
    <scope>NUCLEOTIDE SEQUENCE [LARGE SCALE GENOMIC DNA]</scope>
    <source>
        <strain evidence="7 8">KG-01</strain>
    </source>
</reference>
<dbReference type="InterPro" id="IPR000595">
    <property type="entry name" value="cNMP-bd_dom"/>
</dbReference>
<dbReference type="Gene3D" id="1.10.10.10">
    <property type="entry name" value="Winged helix-like DNA-binding domain superfamily/Winged helix DNA-binding domain"/>
    <property type="match status" value="1"/>
</dbReference>
<dbReference type="InterPro" id="IPR036388">
    <property type="entry name" value="WH-like_DNA-bd_sf"/>
</dbReference>
<evidence type="ECO:0000256" key="1">
    <source>
        <dbReference type="ARBA" id="ARBA00023015"/>
    </source>
</evidence>
<evidence type="ECO:0000256" key="3">
    <source>
        <dbReference type="ARBA" id="ARBA00023159"/>
    </source>
</evidence>
<dbReference type="SMART" id="SM00419">
    <property type="entry name" value="HTH_CRP"/>
    <property type="match status" value="1"/>
</dbReference>
<feature type="domain" description="Cyclic nucleotide-binding" evidence="5">
    <location>
        <begin position="10"/>
        <end position="135"/>
    </location>
</feature>
<sequence length="232" mass="26881">MKLIEDPQILEQYIRLHRFEQIFTNIENVPFKIFEVAEGENLMSEGEELTSLYYLVAGRVKVTSSLHTGKFLLLRFNHPLTVLGDLELIRQVPVQSQVTAVIDSIIMTLPFDYIKQYEMQNPLFLQQLLQHISYKLQTNTVATRVNLLESVESRFASFLLSTVSSDPDNNFGQELQTMRIAEIADLLGTSHRHLNRVVKKLVEEGVIKREKRHLIILDERRLSDLSQGIRFE</sequence>
<dbReference type="PANTHER" id="PTHR24567">
    <property type="entry name" value="CRP FAMILY TRANSCRIPTIONAL REGULATORY PROTEIN"/>
    <property type="match status" value="1"/>
</dbReference>
<evidence type="ECO:0000313" key="7">
    <source>
        <dbReference type="EMBL" id="MEL5989558.1"/>
    </source>
</evidence>
<dbReference type="GeneID" id="97822608"/>
<accession>A0ABU9LQS8</accession>
<evidence type="ECO:0000256" key="4">
    <source>
        <dbReference type="ARBA" id="ARBA00023163"/>
    </source>
</evidence>
<dbReference type="PROSITE" id="PS50042">
    <property type="entry name" value="CNMP_BINDING_3"/>
    <property type="match status" value="1"/>
</dbReference>
<proteinExistence type="predicted"/>
<dbReference type="PANTHER" id="PTHR24567:SF26">
    <property type="entry name" value="REGULATORY PROTEIN YEIL"/>
    <property type="match status" value="1"/>
</dbReference>
<gene>
    <name evidence="7" type="ORF">AAF454_14210</name>
</gene>